<evidence type="ECO:0000256" key="5">
    <source>
        <dbReference type="PROSITE-ProRule" id="PRU00560"/>
    </source>
</evidence>
<dbReference type="Pfam" id="PF13538">
    <property type="entry name" value="UvrD_C_2"/>
    <property type="match status" value="1"/>
</dbReference>
<keyword evidence="8" id="KW-1185">Reference proteome</keyword>
<feature type="binding site" evidence="5">
    <location>
        <begin position="183"/>
        <end position="190"/>
    </location>
    <ligand>
        <name>ATP</name>
        <dbReference type="ChEBI" id="CHEBI:30616"/>
    </ligand>
</feature>
<evidence type="ECO:0000256" key="2">
    <source>
        <dbReference type="ARBA" id="ARBA00022801"/>
    </source>
</evidence>
<dbReference type="PANTHER" id="PTHR11070">
    <property type="entry name" value="UVRD / RECB / PCRA DNA HELICASE FAMILY MEMBER"/>
    <property type="match status" value="1"/>
</dbReference>
<evidence type="ECO:0000313" key="8">
    <source>
        <dbReference type="Proteomes" id="UP001078443"/>
    </source>
</evidence>
<evidence type="ECO:0000259" key="6">
    <source>
        <dbReference type="PROSITE" id="PS51198"/>
    </source>
</evidence>
<evidence type="ECO:0000256" key="3">
    <source>
        <dbReference type="ARBA" id="ARBA00022806"/>
    </source>
</evidence>
<dbReference type="SUPFAM" id="SSF52540">
    <property type="entry name" value="P-loop containing nucleoside triphosphate hydrolases"/>
    <property type="match status" value="1"/>
</dbReference>
<keyword evidence="1 5" id="KW-0547">Nucleotide-binding</keyword>
<proteinExistence type="predicted"/>
<protein>
    <submittedName>
        <fullName evidence="7">AAA family ATPase</fullName>
    </submittedName>
</protein>
<dbReference type="RefSeq" id="WP_268040115.1">
    <property type="nucleotide sequence ID" value="NZ_JAPQER010000002.1"/>
</dbReference>
<dbReference type="PANTHER" id="PTHR11070:SF17">
    <property type="entry name" value="DNA HELICASE IV"/>
    <property type="match status" value="1"/>
</dbReference>
<reference evidence="7" key="1">
    <citation type="submission" date="2022-12" db="EMBL/GenBank/DDBJ databases">
        <authorList>
            <person name="Wang J."/>
        </authorList>
    </citation>
    <scope>NUCLEOTIDE SEQUENCE</scope>
    <source>
        <strain evidence="7">HY-45-18</strain>
    </source>
</reference>
<sequence length="684" mass="80252">MWEESAHASEEFARISEMNQYLSEVNTKTRDYISTEKRIDRYNKMIKSPYFGRVDFGENGFNIVDKIYIGVYNLMDTRTDDIFVYDWRSPIASIFYRNELGKGSYKSPAGIIYGNVLLKRQYEIEDSKLKYFFDSSIKINDEILQEVLSRNASSKMKSIIQTIQKEQDIIIRDTENDLLIVQGVAGSGKTSIALHRIAFLLYEGLSSKLNINDIMIISPNSIFSKYISDVLPELGEENVEQLIFDDFVKGEKRQKQMENLITLQGSDKFEIKLESIKFKGSNEFVKILDRLLKYCERKLIPFKDVYYHGKTIQTGQELKNIFLNNKINIPIAKRLTRIENMILNKIYPLRKKRLEMIEKVVERTTENHMLEIKSFSRLIAIKEAGKFMKYIHRFTEVDYMEVYKLLFKDKILFLKLSKGIKLPENIDEIIFETNKKLNKGNVSYEDAAALLYIKINMEGDEKFREIKQVVIDEAQDYYPIHYHIFKLLFKNARYTVLGDFNQTLEKHGEKNLYDCVEEILHKKKSVKITLNKGYRSSFEINNFNQRLLSNSQEIVSFERHETAPKVKYIDNLTELNKMIYQDIAKFYEMGYKSIAIICKNEKEAKNIQDRLGCSIDIKILVTPSYLAKGLEFDVVLIYNVSKENYKSDFDKRLLYVACTRALHQLVLYYTGEKSEFIKLKDFLG</sequence>
<dbReference type="Gene3D" id="3.40.50.300">
    <property type="entry name" value="P-loop containing nucleotide triphosphate hydrolases"/>
    <property type="match status" value="2"/>
</dbReference>
<accession>A0ABT4CXZ1</accession>
<feature type="domain" description="UvrD-like helicase ATP-binding" evidence="6">
    <location>
        <begin position="162"/>
        <end position="537"/>
    </location>
</feature>
<dbReference type="PROSITE" id="PS51198">
    <property type="entry name" value="UVRD_HELICASE_ATP_BIND"/>
    <property type="match status" value="1"/>
</dbReference>
<comment type="caution">
    <text evidence="7">The sequence shown here is derived from an EMBL/GenBank/DDBJ whole genome shotgun (WGS) entry which is preliminary data.</text>
</comment>
<keyword evidence="4 5" id="KW-0067">ATP-binding</keyword>
<evidence type="ECO:0000256" key="4">
    <source>
        <dbReference type="ARBA" id="ARBA00022840"/>
    </source>
</evidence>
<name>A0ABT4CXZ1_9CLOT</name>
<dbReference type="InterPro" id="IPR014016">
    <property type="entry name" value="UvrD-like_ATP-bd"/>
</dbReference>
<evidence type="ECO:0000313" key="7">
    <source>
        <dbReference type="EMBL" id="MCY6483840.1"/>
    </source>
</evidence>
<keyword evidence="3 5" id="KW-0347">Helicase</keyword>
<keyword evidence="2 5" id="KW-0378">Hydrolase</keyword>
<organism evidence="7 8">
    <name type="scientific">Clostridium aestuarii</name>
    <dbReference type="NCBI Taxonomy" id="338193"/>
    <lineage>
        <taxon>Bacteria</taxon>
        <taxon>Bacillati</taxon>
        <taxon>Bacillota</taxon>
        <taxon>Clostridia</taxon>
        <taxon>Eubacteriales</taxon>
        <taxon>Clostridiaceae</taxon>
        <taxon>Clostridium</taxon>
    </lineage>
</organism>
<dbReference type="EMBL" id="JAPQER010000002">
    <property type="protein sequence ID" value="MCY6483840.1"/>
    <property type="molecule type" value="Genomic_DNA"/>
</dbReference>
<dbReference type="Proteomes" id="UP001078443">
    <property type="component" value="Unassembled WGS sequence"/>
</dbReference>
<dbReference type="InterPro" id="IPR000212">
    <property type="entry name" value="DNA_helicase_UvrD/REP"/>
</dbReference>
<dbReference type="InterPro" id="IPR027785">
    <property type="entry name" value="UvrD-like_helicase_C"/>
</dbReference>
<evidence type="ECO:0000256" key="1">
    <source>
        <dbReference type="ARBA" id="ARBA00022741"/>
    </source>
</evidence>
<gene>
    <name evidence="7" type="ORF">OW763_05690</name>
</gene>
<dbReference type="Pfam" id="PF00580">
    <property type="entry name" value="UvrD-helicase"/>
    <property type="match status" value="1"/>
</dbReference>
<dbReference type="InterPro" id="IPR027417">
    <property type="entry name" value="P-loop_NTPase"/>
</dbReference>